<accession>A0A4D4KNC7</accession>
<evidence type="ECO:0000256" key="4">
    <source>
        <dbReference type="ARBA" id="ARBA00023163"/>
    </source>
</evidence>
<dbReference type="SUPFAM" id="SSF46785">
    <property type="entry name" value="Winged helix' DNA-binding domain"/>
    <property type="match status" value="1"/>
</dbReference>
<evidence type="ECO:0000256" key="3">
    <source>
        <dbReference type="ARBA" id="ARBA00023125"/>
    </source>
</evidence>
<evidence type="ECO:0000256" key="2">
    <source>
        <dbReference type="ARBA" id="ARBA00023015"/>
    </source>
</evidence>
<organism evidence="7 8">
    <name type="scientific">Streptomyces violaceusniger</name>
    <dbReference type="NCBI Taxonomy" id="68280"/>
    <lineage>
        <taxon>Bacteria</taxon>
        <taxon>Bacillati</taxon>
        <taxon>Actinomycetota</taxon>
        <taxon>Actinomycetes</taxon>
        <taxon>Kitasatosporales</taxon>
        <taxon>Streptomycetaceae</taxon>
        <taxon>Streptomyces</taxon>
        <taxon>Streptomyces violaceusniger group</taxon>
    </lineage>
</organism>
<dbReference type="AlphaFoldDB" id="A0A4D4KNC7"/>
<sequence>MDTPADSASLKSQYAAQVAADLERNSAEQERLRSDIAALQEQLAVLEDNRALLLSMRQTLGGDAAGDTTENGEAGDSGDGSSAKREVATLSATRKARKKANAAGGKRKGAESGGSRPRRQRVREAGAPTLRELVRDALAQHGEPRSAAEVTAALSQTFPEREIKPTVVRSTLESLVAKGRAHRTKQQKSVFYSAVTTDAATTGAAADAGEPNEARAS</sequence>
<evidence type="ECO:0000256" key="1">
    <source>
        <dbReference type="ARBA" id="ARBA00011046"/>
    </source>
</evidence>
<protein>
    <recommendedName>
        <fullName evidence="9">Regulatory protein</fullName>
    </recommendedName>
</protein>
<feature type="coiled-coil region" evidence="5">
    <location>
        <begin position="22"/>
        <end position="56"/>
    </location>
</feature>
<dbReference type="InterPro" id="IPR036390">
    <property type="entry name" value="WH_DNA-bd_sf"/>
</dbReference>
<gene>
    <name evidence="7" type="ORF">SVIO_010380</name>
</gene>
<evidence type="ECO:0000313" key="7">
    <source>
        <dbReference type="EMBL" id="GDY50415.1"/>
    </source>
</evidence>
<dbReference type="Pfam" id="PF03965">
    <property type="entry name" value="Penicillinase_R"/>
    <property type="match status" value="1"/>
</dbReference>
<dbReference type="GO" id="GO:0045892">
    <property type="term" value="P:negative regulation of DNA-templated transcription"/>
    <property type="evidence" value="ECO:0007669"/>
    <property type="project" value="InterPro"/>
</dbReference>
<comment type="similarity">
    <text evidence="1">Belongs to the BlaI transcriptional regulatory family.</text>
</comment>
<evidence type="ECO:0000256" key="5">
    <source>
        <dbReference type="SAM" id="Coils"/>
    </source>
</evidence>
<dbReference type="Gene3D" id="1.10.10.10">
    <property type="entry name" value="Winged helix-like DNA-binding domain superfamily/Winged helix DNA-binding domain"/>
    <property type="match status" value="1"/>
</dbReference>
<name>A0A4D4KNC7_STRVO</name>
<keyword evidence="3" id="KW-0238">DNA-binding</keyword>
<keyword evidence="5" id="KW-0175">Coiled coil</keyword>
<dbReference type="EMBL" id="BJHW01000001">
    <property type="protein sequence ID" value="GDY50415.1"/>
    <property type="molecule type" value="Genomic_DNA"/>
</dbReference>
<keyword evidence="2" id="KW-0805">Transcription regulation</keyword>
<dbReference type="InterPro" id="IPR036388">
    <property type="entry name" value="WH-like_DNA-bd_sf"/>
</dbReference>
<reference evidence="7 8" key="1">
    <citation type="journal article" date="2020" name="Int. J. Syst. Evol. Microbiol.">
        <title>Reclassification of Streptomyces castelarensis and Streptomyces sporoclivatus as later heterotypic synonyms of Streptomyces antimycoticus.</title>
        <authorList>
            <person name="Komaki H."/>
            <person name="Tamura T."/>
        </authorList>
    </citation>
    <scope>NUCLEOTIDE SEQUENCE [LARGE SCALE GENOMIC DNA]</scope>
    <source>
        <strain evidence="7 8">NBRC 13459</strain>
    </source>
</reference>
<proteinExistence type="inferred from homology"/>
<dbReference type="Proteomes" id="UP000301309">
    <property type="component" value="Unassembled WGS sequence"/>
</dbReference>
<feature type="region of interest" description="Disordered" evidence="6">
    <location>
        <begin position="61"/>
        <end position="130"/>
    </location>
</feature>
<evidence type="ECO:0000256" key="6">
    <source>
        <dbReference type="SAM" id="MobiDB-lite"/>
    </source>
</evidence>
<keyword evidence="8" id="KW-1185">Reference proteome</keyword>
<dbReference type="RefSeq" id="WP_344592438.1">
    <property type="nucleotide sequence ID" value="NZ_BAAASO010000008.1"/>
</dbReference>
<dbReference type="InterPro" id="IPR005650">
    <property type="entry name" value="BlaI_family"/>
</dbReference>
<dbReference type="GO" id="GO:0003677">
    <property type="term" value="F:DNA binding"/>
    <property type="evidence" value="ECO:0007669"/>
    <property type="project" value="UniProtKB-KW"/>
</dbReference>
<comment type="caution">
    <text evidence="7">The sequence shown here is derived from an EMBL/GenBank/DDBJ whole genome shotgun (WGS) entry which is preliminary data.</text>
</comment>
<evidence type="ECO:0008006" key="9">
    <source>
        <dbReference type="Google" id="ProtNLM"/>
    </source>
</evidence>
<keyword evidence="4" id="KW-0804">Transcription</keyword>
<evidence type="ECO:0000313" key="8">
    <source>
        <dbReference type="Proteomes" id="UP000301309"/>
    </source>
</evidence>